<evidence type="ECO:0000256" key="2">
    <source>
        <dbReference type="ARBA" id="ARBA00022448"/>
    </source>
</evidence>
<evidence type="ECO:0000256" key="8">
    <source>
        <dbReference type="ARBA" id="ARBA00022958"/>
    </source>
</evidence>
<dbReference type="Gene3D" id="6.10.140.1910">
    <property type="match status" value="2"/>
</dbReference>
<evidence type="ECO:0000256" key="15">
    <source>
        <dbReference type="SAM" id="Phobius"/>
    </source>
</evidence>
<keyword evidence="11 15" id="KW-0472">Membrane</keyword>
<keyword evidence="10" id="KW-0406">Ion transport</keyword>
<keyword evidence="4" id="KW-0633">Potassium transport</keyword>
<dbReference type="AlphaFoldDB" id="A0AAJ8AYC1"/>
<dbReference type="GO" id="GO:0008076">
    <property type="term" value="C:voltage-gated potassium channel complex"/>
    <property type="evidence" value="ECO:0007669"/>
    <property type="project" value="TreeGrafter"/>
</dbReference>
<feature type="region of interest" description="Disordered" evidence="14">
    <location>
        <begin position="657"/>
        <end position="682"/>
    </location>
</feature>
<feature type="transmembrane region" description="Helical" evidence="15">
    <location>
        <begin position="95"/>
        <end position="117"/>
    </location>
</feature>
<comment type="catalytic activity">
    <reaction evidence="13">
        <text>K(+)(in) = K(+)(out)</text>
        <dbReference type="Rhea" id="RHEA:29463"/>
        <dbReference type="ChEBI" id="CHEBI:29103"/>
    </reaction>
</comment>
<dbReference type="InterPro" id="IPR005821">
    <property type="entry name" value="Ion_trans_dom"/>
</dbReference>
<sequence>MLGSPSNNGGIRMLAPPAPNDDRRVEFVALTAVHTERSEPSTPERGHPSHRTGLLGTPLPGPPGPRANSSASSKRYRKLQNCLYNVLERPRGWAFIYHAFIFLLVFSCLVLSVFSTIPEHQKMANQGLFILEFVMIVVFGLEYFIRIWAAGCCCRYRGWQGRLRFARKPFCVIDFIVFVASLAVIAAGTQGNIFATSALRSMRFLQILRMVRMDRRGGTWKLLGSVVYAHSKELITAWYIGFLVLIFASFLVYLAEKDVNTDFNTYADSLWWGTITLTTIGYGDKTPHTWQGRLLAAGFALLGVSFFALPAGILGSGFALKVQEQHRQKHFEKRRMPAANLIQAAWRLYSTDAKHSYLTATWYFYDSMLPSFRELTLLFSHLQRQRNNKKVLHNSYHTLLSGLRPYSSPYLSGDSSKMGFRDRIRMNNSRSSQTIRNKASPLPPGSGVRRSPSQENVPEATSPGKVQKSWSFNDRTRFRTSLRLKPRSPADVEGVGEDSVEDKPYCDVAMEEVIPAVKTLIRAVRILKFLVAKRKFKETLRPYDVKDVIEQYSAGHLDMLGRIKSLQMRVDQIIGRGAVQPDKKARPEKGEKTPPELDPLDELSMMGRVVKVEKQVQSIENKLDLLLNFYSQCLKKGSSHLTLSSLLEPDLTSDYHSPTDQRDLFPSANTLNISQSESGNLE</sequence>
<feature type="transmembrane region" description="Helical" evidence="15">
    <location>
        <begin position="170"/>
        <end position="187"/>
    </location>
</feature>
<feature type="compositionally biased region" description="Polar residues" evidence="14">
    <location>
        <begin position="426"/>
        <end position="437"/>
    </location>
</feature>
<protein>
    <submittedName>
        <fullName evidence="19">LOW QUALITY PROTEIN: potassium voltage-gated channel subfamily KQT member 4</fullName>
    </submittedName>
</protein>
<reference evidence="19" key="1">
    <citation type="submission" date="2025-08" db="UniProtKB">
        <authorList>
            <consortium name="RefSeq"/>
        </authorList>
    </citation>
    <scope>IDENTIFICATION</scope>
    <source>
        <tissue evidence="19">Brain</tissue>
    </source>
</reference>
<feature type="domain" description="Potassium channel voltage dependent KCNQ C-terminal" evidence="17">
    <location>
        <begin position="451"/>
        <end position="637"/>
    </location>
</feature>
<dbReference type="InterPro" id="IPR003937">
    <property type="entry name" value="K_chnl_volt-dep_KCNQ"/>
</dbReference>
<feature type="domain" description="Ion transport" evidence="16">
    <location>
        <begin position="95"/>
        <end position="324"/>
    </location>
</feature>
<dbReference type="PRINTS" id="PR00169">
    <property type="entry name" value="KCHANNEL"/>
</dbReference>
<keyword evidence="5 15" id="KW-0812">Transmembrane</keyword>
<dbReference type="InterPro" id="IPR013821">
    <property type="entry name" value="K_chnl_volt-dep_KCNQ_C"/>
</dbReference>
<proteinExistence type="predicted"/>
<evidence type="ECO:0000256" key="9">
    <source>
        <dbReference type="ARBA" id="ARBA00022989"/>
    </source>
</evidence>
<evidence type="ECO:0000256" key="5">
    <source>
        <dbReference type="ARBA" id="ARBA00022692"/>
    </source>
</evidence>
<evidence type="ECO:0000259" key="16">
    <source>
        <dbReference type="Pfam" id="PF00520"/>
    </source>
</evidence>
<keyword evidence="12" id="KW-0407">Ion channel</keyword>
<dbReference type="KEGG" id="lcf:108897819"/>
<evidence type="ECO:0000256" key="11">
    <source>
        <dbReference type="ARBA" id="ARBA00023136"/>
    </source>
</evidence>
<organism evidence="18 19">
    <name type="scientific">Lates calcarifer</name>
    <name type="common">Barramundi</name>
    <name type="synonym">Holocentrus calcarifer</name>
    <dbReference type="NCBI Taxonomy" id="8187"/>
    <lineage>
        <taxon>Eukaryota</taxon>
        <taxon>Metazoa</taxon>
        <taxon>Chordata</taxon>
        <taxon>Craniata</taxon>
        <taxon>Vertebrata</taxon>
        <taxon>Euteleostomi</taxon>
        <taxon>Actinopterygii</taxon>
        <taxon>Neopterygii</taxon>
        <taxon>Teleostei</taxon>
        <taxon>Neoteleostei</taxon>
        <taxon>Acanthomorphata</taxon>
        <taxon>Carangaria</taxon>
        <taxon>Carangaria incertae sedis</taxon>
        <taxon>Centropomidae</taxon>
        <taxon>Lates</taxon>
    </lineage>
</organism>
<evidence type="ECO:0000256" key="13">
    <source>
        <dbReference type="ARBA" id="ARBA00034430"/>
    </source>
</evidence>
<keyword evidence="6" id="KW-0631">Potassium channel</keyword>
<dbReference type="RefSeq" id="XP_050922584.1">
    <property type="nucleotide sequence ID" value="XM_051066627.1"/>
</dbReference>
<evidence type="ECO:0000256" key="6">
    <source>
        <dbReference type="ARBA" id="ARBA00022826"/>
    </source>
</evidence>
<evidence type="ECO:0000256" key="14">
    <source>
        <dbReference type="SAM" id="MobiDB-lite"/>
    </source>
</evidence>
<evidence type="ECO:0000259" key="17">
    <source>
        <dbReference type="Pfam" id="PF03520"/>
    </source>
</evidence>
<feature type="region of interest" description="Disordered" evidence="14">
    <location>
        <begin position="577"/>
        <end position="600"/>
    </location>
</feature>
<dbReference type="FunFam" id="1.10.287.70:FF:000016">
    <property type="entry name" value="Putative potassium voltage-gated channel subfamily KQT member 2"/>
    <property type="match status" value="1"/>
</dbReference>
<feature type="compositionally biased region" description="Basic and acidic residues" evidence="14">
    <location>
        <begin position="34"/>
        <end position="47"/>
    </location>
</feature>
<dbReference type="Proteomes" id="UP000694890">
    <property type="component" value="Linkage group LG3"/>
</dbReference>
<keyword evidence="3" id="KW-1003">Cell membrane</keyword>
<dbReference type="PANTHER" id="PTHR47735">
    <property type="entry name" value="POTASSIUM VOLTAGE-GATED CHANNEL SUBFAMILY KQT MEMBER 4"/>
    <property type="match status" value="1"/>
</dbReference>
<feature type="transmembrane region" description="Helical" evidence="15">
    <location>
        <begin position="237"/>
        <end position="255"/>
    </location>
</feature>
<dbReference type="GeneID" id="108897819"/>
<evidence type="ECO:0000256" key="10">
    <source>
        <dbReference type="ARBA" id="ARBA00023065"/>
    </source>
</evidence>
<feature type="transmembrane region" description="Helical" evidence="15">
    <location>
        <begin position="129"/>
        <end position="149"/>
    </location>
</feature>
<dbReference type="PRINTS" id="PR01459">
    <property type="entry name" value="KCNQCHANNEL"/>
</dbReference>
<dbReference type="SUPFAM" id="SSF81324">
    <property type="entry name" value="Voltage-gated potassium channels"/>
    <property type="match status" value="1"/>
</dbReference>
<name>A0AAJ8AYC1_LATCA</name>
<evidence type="ECO:0000256" key="12">
    <source>
        <dbReference type="ARBA" id="ARBA00023303"/>
    </source>
</evidence>
<keyword evidence="8" id="KW-0630">Potassium</keyword>
<dbReference type="Gene3D" id="1.10.287.70">
    <property type="match status" value="1"/>
</dbReference>
<feature type="compositionally biased region" description="Polar residues" evidence="14">
    <location>
        <begin position="667"/>
        <end position="682"/>
    </location>
</feature>
<dbReference type="GO" id="GO:0005249">
    <property type="term" value="F:voltage-gated potassium channel activity"/>
    <property type="evidence" value="ECO:0007669"/>
    <property type="project" value="InterPro"/>
</dbReference>
<accession>A0AAJ8AYC1</accession>
<keyword evidence="2" id="KW-0813">Transport</keyword>
<feature type="region of interest" description="Disordered" evidence="14">
    <location>
        <begin position="426"/>
        <end position="470"/>
    </location>
</feature>
<feature type="transmembrane region" description="Helical" evidence="15">
    <location>
        <begin position="294"/>
        <end position="320"/>
    </location>
</feature>
<dbReference type="FunFam" id="1.20.120.350:FF:000017">
    <property type="entry name" value="potassium voltage-gated channel subfamily KQT member 1"/>
    <property type="match status" value="1"/>
</dbReference>
<dbReference type="InterPro" id="IPR003947">
    <property type="entry name" value="K_chnl_volt-dep_KCNQ2"/>
</dbReference>
<evidence type="ECO:0000256" key="4">
    <source>
        <dbReference type="ARBA" id="ARBA00022538"/>
    </source>
</evidence>
<evidence type="ECO:0000256" key="7">
    <source>
        <dbReference type="ARBA" id="ARBA00022882"/>
    </source>
</evidence>
<feature type="compositionally biased region" description="Basic and acidic residues" evidence="14">
    <location>
        <begin position="581"/>
        <end position="595"/>
    </location>
</feature>
<dbReference type="PRINTS" id="PR01461">
    <property type="entry name" value="KCNQ2CHANNEL"/>
</dbReference>
<keyword evidence="9 15" id="KW-1133">Transmembrane helix</keyword>
<comment type="subcellular location">
    <subcellularLocation>
        <location evidence="1">Cell membrane</location>
        <topology evidence="1">Multi-pass membrane protein</topology>
    </subcellularLocation>
</comment>
<keyword evidence="7" id="KW-0851">Voltage-gated channel</keyword>
<gene>
    <name evidence="19" type="primary">LOC108897819</name>
</gene>
<evidence type="ECO:0000256" key="1">
    <source>
        <dbReference type="ARBA" id="ARBA00004651"/>
    </source>
</evidence>
<evidence type="ECO:0000313" key="19">
    <source>
        <dbReference type="RefSeq" id="XP_050922584.1"/>
    </source>
</evidence>
<evidence type="ECO:0000256" key="3">
    <source>
        <dbReference type="ARBA" id="ARBA00022475"/>
    </source>
</evidence>
<feature type="region of interest" description="Disordered" evidence="14">
    <location>
        <begin position="1"/>
        <end position="73"/>
    </location>
</feature>
<dbReference type="PANTHER" id="PTHR47735:SF7">
    <property type="entry name" value="POTASSIUM VOLTAGE-GATED CHANNEL SUBFAMILY KQT MEMBER 4"/>
    <property type="match status" value="1"/>
</dbReference>
<dbReference type="Pfam" id="PF00520">
    <property type="entry name" value="Ion_trans"/>
    <property type="match status" value="1"/>
</dbReference>
<evidence type="ECO:0000313" key="18">
    <source>
        <dbReference type="Proteomes" id="UP000694890"/>
    </source>
</evidence>
<dbReference type="Pfam" id="PF03520">
    <property type="entry name" value="KCNQ_channel"/>
    <property type="match status" value="1"/>
</dbReference>